<evidence type="ECO:0000256" key="4">
    <source>
        <dbReference type="ARBA" id="ARBA00023163"/>
    </source>
</evidence>
<evidence type="ECO:0000256" key="7">
    <source>
        <dbReference type="SAM" id="MobiDB-lite"/>
    </source>
</evidence>
<feature type="region of interest" description="Disordered" evidence="7">
    <location>
        <begin position="47"/>
        <end position="69"/>
    </location>
</feature>
<proteinExistence type="inferred from homology"/>
<evidence type="ECO:0000256" key="2">
    <source>
        <dbReference type="ARBA" id="ARBA00005389"/>
    </source>
</evidence>
<dbReference type="OrthoDB" id="337270at2759"/>
<organism evidence="8 9">
    <name type="scientific">Phellinidium pouzarii</name>
    <dbReference type="NCBI Taxonomy" id="167371"/>
    <lineage>
        <taxon>Eukaryota</taxon>
        <taxon>Fungi</taxon>
        <taxon>Dikarya</taxon>
        <taxon>Basidiomycota</taxon>
        <taxon>Agaricomycotina</taxon>
        <taxon>Agaricomycetes</taxon>
        <taxon>Hymenochaetales</taxon>
        <taxon>Hymenochaetaceae</taxon>
        <taxon>Phellinidium</taxon>
    </lineage>
</organism>
<comment type="subcellular location">
    <subcellularLocation>
        <location evidence="1 6">Nucleus</location>
    </subcellularLocation>
</comment>
<protein>
    <recommendedName>
        <fullName evidence="6">Mediator of RNA polymerase II transcription subunit 10</fullName>
    </recommendedName>
    <alternativeName>
        <fullName evidence="6">Mediator complex subunit 10</fullName>
    </alternativeName>
</protein>
<sequence length="158" mass="16997">MAQPSFGTTPESPGDGSQTPPPTGSQGDLELELAGLANALYNLGTTVVSDSTKERQNMKPNENGTGKPVGQRVNDVIGYLSTIEDLAGVLTTLIPFQILQDIDNARNPMFLTRDRLERAATENQFMNGKLKAIEVCLFDYLAQSQLPSPLICNPSSLS</sequence>
<dbReference type="AlphaFoldDB" id="A0A4S4L8S5"/>
<keyword evidence="4 6" id="KW-0804">Transcription</keyword>
<evidence type="ECO:0000256" key="3">
    <source>
        <dbReference type="ARBA" id="ARBA00023015"/>
    </source>
</evidence>
<evidence type="ECO:0000256" key="5">
    <source>
        <dbReference type="ARBA" id="ARBA00023242"/>
    </source>
</evidence>
<gene>
    <name evidence="6" type="primary">MED10</name>
    <name evidence="8" type="ORF">EW145_g2979</name>
</gene>
<dbReference type="Pfam" id="PF09748">
    <property type="entry name" value="Med10"/>
    <property type="match status" value="1"/>
</dbReference>
<dbReference type="EMBL" id="SGPK01000116">
    <property type="protein sequence ID" value="THH08036.1"/>
    <property type="molecule type" value="Genomic_DNA"/>
</dbReference>
<dbReference type="GO" id="GO:0006357">
    <property type="term" value="P:regulation of transcription by RNA polymerase II"/>
    <property type="evidence" value="ECO:0007669"/>
    <property type="project" value="InterPro"/>
</dbReference>
<reference evidence="8 9" key="1">
    <citation type="submission" date="2019-02" db="EMBL/GenBank/DDBJ databases">
        <title>Genome sequencing of the rare red list fungi Phellinidium pouzarii.</title>
        <authorList>
            <person name="Buettner E."/>
            <person name="Kellner H."/>
        </authorList>
    </citation>
    <scope>NUCLEOTIDE SEQUENCE [LARGE SCALE GENOMIC DNA]</scope>
    <source>
        <strain evidence="8 9">DSM 108285</strain>
    </source>
</reference>
<keyword evidence="9" id="KW-1185">Reference proteome</keyword>
<accession>A0A4S4L8S5</accession>
<dbReference type="GO" id="GO:0016592">
    <property type="term" value="C:mediator complex"/>
    <property type="evidence" value="ECO:0007669"/>
    <property type="project" value="InterPro"/>
</dbReference>
<comment type="caution">
    <text evidence="8">The sequence shown here is derived from an EMBL/GenBank/DDBJ whole genome shotgun (WGS) entry which is preliminary data.</text>
</comment>
<evidence type="ECO:0000313" key="8">
    <source>
        <dbReference type="EMBL" id="THH08036.1"/>
    </source>
</evidence>
<keyword evidence="6" id="KW-0010">Activator</keyword>
<feature type="compositionally biased region" description="Polar residues" evidence="7">
    <location>
        <begin position="1"/>
        <end position="18"/>
    </location>
</feature>
<dbReference type="GO" id="GO:0003712">
    <property type="term" value="F:transcription coregulator activity"/>
    <property type="evidence" value="ECO:0007669"/>
    <property type="project" value="InterPro"/>
</dbReference>
<name>A0A4S4L8S5_9AGAM</name>
<feature type="region of interest" description="Disordered" evidence="7">
    <location>
        <begin position="1"/>
        <end position="29"/>
    </location>
</feature>
<evidence type="ECO:0000256" key="1">
    <source>
        <dbReference type="ARBA" id="ARBA00004123"/>
    </source>
</evidence>
<comment type="similarity">
    <text evidence="2 6">Belongs to the Mediator complex subunit 10 family.</text>
</comment>
<dbReference type="Proteomes" id="UP000308199">
    <property type="component" value="Unassembled WGS sequence"/>
</dbReference>
<evidence type="ECO:0000313" key="9">
    <source>
        <dbReference type="Proteomes" id="UP000308199"/>
    </source>
</evidence>
<keyword evidence="5 6" id="KW-0539">Nucleus</keyword>
<comment type="function">
    <text evidence="6">Component of the Mediator complex, a coactivator involved in the regulated transcription of nearly all RNA polymerase II-dependent genes. Mediator functions as a bridge to convey information from gene-specific regulatory proteins to the basal RNA polymerase II transcription machinery. Mediator is recruited to promoters by direct interactions with regulatory proteins and serves as a scaffold for the assembly of a functional preinitiation complex with RNA polymerase II and the general transcription factors.</text>
</comment>
<keyword evidence="3 6" id="KW-0805">Transcription regulation</keyword>
<comment type="subunit">
    <text evidence="6">Component of the Mediator complex.</text>
</comment>
<dbReference type="InterPro" id="IPR019145">
    <property type="entry name" value="Mediator_Med10"/>
</dbReference>
<evidence type="ECO:0000256" key="6">
    <source>
        <dbReference type="RuleBase" id="RU364146"/>
    </source>
</evidence>